<keyword evidence="2" id="KW-0596">Phosphopantetheine</keyword>
<dbReference type="EMBL" id="JACHJI010000016">
    <property type="protein sequence ID" value="MBB4902465.1"/>
    <property type="molecule type" value="Genomic_DNA"/>
</dbReference>
<gene>
    <name evidence="6" type="ORF">FHS37_006562</name>
</gene>
<dbReference type="GO" id="GO:0003824">
    <property type="term" value="F:catalytic activity"/>
    <property type="evidence" value="ECO:0007669"/>
    <property type="project" value="InterPro"/>
</dbReference>
<dbReference type="SUPFAM" id="SSF56801">
    <property type="entry name" value="Acetyl-CoA synthetase-like"/>
    <property type="match status" value="1"/>
</dbReference>
<dbReference type="GO" id="GO:0017000">
    <property type="term" value="P:antibiotic biosynthetic process"/>
    <property type="evidence" value="ECO:0007669"/>
    <property type="project" value="UniProtKB-ARBA"/>
</dbReference>
<dbReference type="Pfam" id="PF00668">
    <property type="entry name" value="Condensation"/>
    <property type="match status" value="1"/>
</dbReference>
<feature type="region of interest" description="Disordered" evidence="4">
    <location>
        <begin position="21"/>
        <end position="48"/>
    </location>
</feature>
<dbReference type="PANTHER" id="PTHR45527">
    <property type="entry name" value="NONRIBOSOMAL PEPTIDE SYNTHETASE"/>
    <property type="match status" value="1"/>
</dbReference>
<dbReference type="InterPro" id="IPR001242">
    <property type="entry name" value="Condensation_dom"/>
</dbReference>
<proteinExistence type="predicted"/>
<dbReference type="InterPro" id="IPR020806">
    <property type="entry name" value="PKS_PP-bd"/>
</dbReference>
<sequence>MAAETPGATAVALQRELLRRARERAASRPGGSSGDAGAPGDAHRGPAPLSHAQRRMWLMDRLGHGGASYSVPFATRLRGPLDLDALRTALTALVHRHEILRTRYGQRDGEPFQEVLPAPRTLDARVVETDPEHAHGLLVEEAHRPFDLSAGPLPRVLVLRHGAEDHTVLLTFHHIAVDGASLEIIAREVAGLYATAAGRPTGATGAAHPQPVTRPLRYADFARREHAAADRFEEGLRHWTGRLEGAAPPPLPRPVRPPADVGVRSAGVRTVPLGSRVPEDLRALGASCRATLFTTVLAAAFAALHRFTGEDDLLIGVASTHRRGADMRGLVGLCVNTLPVRVDTSGDPAFTVLVERVRDALLEAQRHRDVPFDLVVERLGGAARAADGTALVRVTSDVVAEPTVLRLPGTRGEHVDVGVGEAKFDLSFGLLDTGGPAALVQYGRAVLDEATAASLADGFAELLTTVASDPGARLSRLPVRAHAQSPTPARGAGRPAGGDHAPVRGGHPAETLLLAHPRVAEAVVVEPDGGPLLAYAVLRGVAGPSRADLRSALRASLPPESVPVAVTLLDAMPRTARGATDTSRLPGLPPVPAPAGPLGEAVTEAFAALLDCPVPGPDDDFFDLGGHSLTAVRLAERLRAALKLPLTGLDILQARTPRALAALLQERAAQRATAAAPTRPARSRGVCEGTVLVTGATGGVGAFVLRELAARGRPVLALARPESAHLVDGEGVDVVEGDLADLDGLRAAVASADAVIHAACTFVRPEVDVAAMRAMVEAWRRGPFVFVSSVDAYGHPAEDLVAEGAPSRQPLSPYGRAKLDCERILLEAAGTGGRGGASAVRSPLVWGPHQRLRDQLRWGATGVLYQAVRQGRPVGLPGPGARGHAWYGAPWVHAAALARAVTSCLDAPVHGVANAVGGHVSWHDLTARLVELLHPGGAGTGDGVVGAVLETDDVHPDLDHHWRYRADRLAPSLRERPGEDWRTVLAEMAGTSGV</sequence>
<dbReference type="AlphaFoldDB" id="A0A7W7PW77"/>
<dbReference type="Gene3D" id="3.30.300.30">
    <property type="match status" value="1"/>
</dbReference>
<dbReference type="Pfam" id="PF13193">
    <property type="entry name" value="AMP-binding_C"/>
    <property type="match status" value="1"/>
</dbReference>
<evidence type="ECO:0000256" key="1">
    <source>
        <dbReference type="ARBA" id="ARBA00001957"/>
    </source>
</evidence>
<dbReference type="SUPFAM" id="SSF51735">
    <property type="entry name" value="NAD(P)-binding Rossmann-fold domains"/>
    <property type="match status" value="1"/>
</dbReference>
<dbReference type="GO" id="GO:0044550">
    <property type="term" value="P:secondary metabolite biosynthetic process"/>
    <property type="evidence" value="ECO:0007669"/>
    <property type="project" value="TreeGrafter"/>
</dbReference>
<dbReference type="Gene3D" id="3.40.50.720">
    <property type="entry name" value="NAD(P)-binding Rossmann-like Domain"/>
    <property type="match status" value="1"/>
</dbReference>
<dbReference type="InterPro" id="IPR025110">
    <property type="entry name" value="AMP-bd_C"/>
</dbReference>
<feature type="domain" description="Carrier" evidence="5">
    <location>
        <begin position="593"/>
        <end position="668"/>
    </location>
</feature>
<dbReference type="Pfam" id="PF00550">
    <property type="entry name" value="PP-binding"/>
    <property type="match status" value="1"/>
</dbReference>
<keyword evidence="7" id="KW-1185">Reference proteome</keyword>
<accession>A0A7W7PW77</accession>
<dbReference type="GO" id="GO:0008610">
    <property type="term" value="P:lipid biosynthetic process"/>
    <property type="evidence" value="ECO:0007669"/>
    <property type="project" value="UniProtKB-ARBA"/>
</dbReference>
<dbReference type="Gene3D" id="1.10.1200.10">
    <property type="entry name" value="ACP-like"/>
    <property type="match status" value="1"/>
</dbReference>
<name>A0A7W7PW77_9ACTN</name>
<evidence type="ECO:0000256" key="3">
    <source>
        <dbReference type="ARBA" id="ARBA00022553"/>
    </source>
</evidence>
<dbReference type="GO" id="GO:0031177">
    <property type="term" value="F:phosphopantetheine binding"/>
    <property type="evidence" value="ECO:0007669"/>
    <property type="project" value="InterPro"/>
</dbReference>
<evidence type="ECO:0000313" key="7">
    <source>
        <dbReference type="Proteomes" id="UP000579523"/>
    </source>
</evidence>
<feature type="region of interest" description="Disordered" evidence="4">
    <location>
        <begin position="480"/>
        <end position="501"/>
    </location>
</feature>
<dbReference type="Proteomes" id="UP000579523">
    <property type="component" value="Unassembled WGS sequence"/>
</dbReference>
<dbReference type="Pfam" id="PF01370">
    <property type="entry name" value="Epimerase"/>
    <property type="match status" value="1"/>
</dbReference>
<dbReference type="InterPro" id="IPR001509">
    <property type="entry name" value="Epimerase_deHydtase"/>
</dbReference>
<dbReference type="InterPro" id="IPR036291">
    <property type="entry name" value="NAD(P)-bd_dom_sf"/>
</dbReference>
<evidence type="ECO:0000313" key="6">
    <source>
        <dbReference type="EMBL" id="MBB4902465.1"/>
    </source>
</evidence>
<evidence type="ECO:0000256" key="4">
    <source>
        <dbReference type="SAM" id="MobiDB-lite"/>
    </source>
</evidence>
<dbReference type="GO" id="GO:0005829">
    <property type="term" value="C:cytosol"/>
    <property type="evidence" value="ECO:0007669"/>
    <property type="project" value="TreeGrafter"/>
</dbReference>
<dbReference type="CDD" id="cd19531">
    <property type="entry name" value="LCL_NRPS-like"/>
    <property type="match status" value="1"/>
</dbReference>
<evidence type="ECO:0000259" key="5">
    <source>
        <dbReference type="PROSITE" id="PS50075"/>
    </source>
</evidence>
<dbReference type="PROSITE" id="PS00012">
    <property type="entry name" value="PHOSPHOPANTETHEINE"/>
    <property type="match status" value="1"/>
</dbReference>
<comment type="caution">
    <text evidence="6">The sequence shown here is derived from an EMBL/GenBank/DDBJ whole genome shotgun (WGS) entry which is preliminary data.</text>
</comment>
<protein>
    <submittedName>
        <fullName evidence="6">Nucleoside-diphosphate-sugar epimerase</fullName>
    </submittedName>
</protein>
<dbReference type="InterPro" id="IPR006162">
    <property type="entry name" value="Ppantetheine_attach_site"/>
</dbReference>
<dbReference type="SUPFAM" id="SSF47336">
    <property type="entry name" value="ACP-like"/>
    <property type="match status" value="1"/>
</dbReference>
<evidence type="ECO:0000256" key="2">
    <source>
        <dbReference type="ARBA" id="ARBA00022450"/>
    </source>
</evidence>
<dbReference type="RefSeq" id="WP_184827798.1">
    <property type="nucleotide sequence ID" value="NZ_BMTK01000023.1"/>
</dbReference>
<feature type="compositionally biased region" description="Low complexity" evidence="4">
    <location>
        <begin position="27"/>
        <end position="40"/>
    </location>
</feature>
<organism evidence="6 7">
    <name type="scientific">Streptomyces griseomycini</name>
    <dbReference type="NCBI Taxonomy" id="66895"/>
    <lineage>
        <taxon>Bacteria</taxon>
        <taxon>Bacillati</taxon>
        <taxon>Actinomycetota</taxon>
        <taxon>Actinomycetes</taxon>
        <taxon>Kitasatosporales</taxon>
        <taxon>Streptomycetaceae</taxon>
        <taxon>Streptomyces</taxon>
    </lineage>
</organism>
<dbReference type="SMART" id="SM00823">
    <property type="entry name" value="PKS_PP"/>
    <property type="match status" value="1"/>
</dbReference>
<dbReference type="Gene3D" id="3.30.559.10">
    <property type="entry name" value="Chloramphenicol acetyltransferase-like domain"/>
    <property type="match status" value="1"/>
</dbReference>
<dbReference type="InterPro" id="IPR036736">
    <property type="entry name" value="ACP-like_sf"/>
</dbReference>
<dbReference type="SUPFAM" id="SSF52777">
    <property type="entry name" value="CoA-dependent acyltransferases"/>
    <property type="match status" value="2"/>
</dbReference>
<reference evidence="6 7" key="1">
    <citation type="submission" date="2020-08" db="EMBL/GenBank/DDBJ databases">
        <title>Genomic Encyclopedia of Type Strains, Phase III (KMG-III): the genomes of soil and plant-associated and newly described type strains.</title>
        <authorList>
            <person name="Whitman W."/>
        </authorList>
    </citation>
    <scope>NUCLEOTIDE SEQUENCE [LARGE SCALE GENOMIC DNA]</scope>
    <source>
        <strain evidence="6 7">CECT 3273</strain>
    </source>
</reference>
<dbReference type="InterPro" id="IPR045851">
    <property type="entry name" value="AMP-bd_C_sf"/>
</dbReference>
<dbReference type="InterPro" id="IPR009081">
    <property type="entry name" value="PP-bd_ACP"/>
</dbReference>
<keyword evidence="3" id="KW-0597">Phosphoprotein</keyword>
<dbReference type="PROSITE" id="PS50075">
    <property type="entry name" value="CARRIER"/>
    <property type="match status" value="1"/>
</dbReference>
<dbReference type="InterPro" id="IPR023213">
    <property type="entry name" value="CAT-like_dom_sf"/>
</dbReference>
<dbReference type="GO" id="GO:0043041">
    <property type="term" value="P:amino acid activation for nonribosomal peptide biosynthetic process"/>
    <property type="evidence" value="ECO:0007669"/>
    <property type="project" value="TreeGrafter"/>
</dbReference>
<comment type="cofactor">
    <cofactor evidence="1">
        <name>pantetheine 4'-phosphate</name>
        <dbReference type="ChEBI" id="CHEBI:47942"/>
    </cofactor>
</comment>
<dbReference type="PANTHER" id="PTHR45527:SF1">
    <property type="entry name" value="FATTY ACID SYNTHASE"/>
    <property type="match status" value="1"/>
</dbReference>
<dbReference type="Gene3D" id="3.30.559.30">
    <property type="entry name" value="Nonribosomal peptide synthetase, condensation domain"/>
    <property type="match status" value="1"/>
</dbReference>